<feature type="binding site" evidence="11">
    <location>
        <position position="146"/>
    </location>
    <ligand>
        <name>L-histidine</name>
        <dbReference type="ChEBI" id="CHEBI:57595"/>
    </ligand>
</feature>
<feature type="binding site" evidence="11">
    <location>
        <position position="291"/>
    </location>
    <ligand>
        <name>L-histidine</name>
        <dbReference type="ChEBI" id="CHEBI:57595"/>
    </ligand>
</feature>
<dbReference type="SUPFAM" id="SSF55681">
    <property type="entry name" value="Class II aaRS and biotin synthetases"/>
    <property type="match status" value="1"/>
</dbReference>
<dbReference type="InterPro" id="IPR045864">
    <property type="entry name" value="aa-tRNA-synth_II/BPL/LPL"/>
</dbReference>
<feature type="domain" description="Aminoacyl-transfer RNA synthetases class-II family profile" evidence="12">
    <location>
        <begin position="1"/>
        <end position="394"/>
    </location>
</feature>
<gene>
    <name evidence="10 13" type="primary">hisS</name>
    <name evidence="13" type="ORF">SAMEA104719789_00171</name>
</gene>
<dbReference type="InterPro" id="IPR004516">
    <property type="entry name" value="HisRS/HisZ"/>
</dbReference>
<dbReference type="PROSITE" id="PS50862">
    <property type="entry name" value="AA_TRNA_LIGASE_II"/>
    <property type="match status" value="1"/>
</dbReference>
<comment type="subunit">
    <text evidence="2 10">Homodimer.</text>
</comment>
<evidence type="ECO:0000256" key="4">
    <source>
        <dbReference type="ARBA" id="ARBA00022598"/>
    </source>
</evidence>
<dbReference type="Gene3D" id="3.30.930.10">
    <property type="entry name" value="Bira Bifunctional Protein, Domain 2"/>
    <property type="match status" value="1"/>
</dbReference>
<organism evidence="13 14">
    <name type="scientific">Candidatus Ornithobacterium hominis</name>
    <dbReference type="NCBI Taxonomy" id="2497989"/>
    <lineage>
        <taxon>Bacteria</taxon>
        <taxon>Pseudomonadati</taxon>
        <taxon>Bacteroidota</taxon>
        <taxon>Flavobacteriia</taxon>
        <taxon>Flavobacteriales</taxon>
        <taxon>Weeksellaceae</taxon>
        <taxon>Ornithobacterium</taxon>
    </lineage>
</organism>
<dbReference type="PIRSF" id="PIRSF001549">
    <property type="entry name" value="His-tRNA_synth"/>
    <property type="match status" value="1"/>
</dbReference>
<comment type="similarity">
    <text evidence="1 10">Belongs to the class-II aminoacyl-tRNA synthetase family.</text>
</comment>
<dbReference type="PANTHER" id="PTHR11476:SF7">
    <property type="entry name" value="HISTIDINE--TRNA LIGASE"/>
    <property type="match status" value="1"/>
</dbReference>
<dbReference type="Proteomes" id="UP000262142">
    <property type="component" value="Unassembled WGS sequence"/>
</dbReference>
<dbReference type="GO" id="GO:0004821">
    <property type="term" value="F:histidine-tRNA ligase activity"/>
    <property type="evidence" value="ECO:0007669"/>
    <property type="project" value="UniProtKB-UniRule"/>
</dbReference>
<dbReference type="InterPro" id="IPR006195">
    <property type="entry name" value="aa-tRNA-synth_II"/>
</dbReference>
<dbReference type="EC" id="6.1.1.21" evidence="10"/>
<keyword evidence="4 10" id="KW-0436">Ligase</keyword>
<evidence type="ECO:0000256" key="8">
    <source>
        <dbReference type="ARBA" id="ARBA00023146"/>
    </source>
</evidence>
<reference evidence="13 14" key="1">
    <citation type="submission" date="2018-09" db="EMBL/GenBank/DDBJ databases">
        <authorList>
            <consortium name="Pathogen Informatics"/>
        </authorList>
    </citation>
    <scope>NUCLEOTIDE SEQUENCE [LARGE SCALE GENOMIC DNA]</scope>
    <source>
        <strain evidence="13 14">OH-22767</strain>
    </source>
</reference>
<dbReference type="Gene3D" id="3.40.50.800">
    <property type="entry name" value="Anticodon-binding domain"/>
    <property type="match status" value="1"/>
</dbReference>
<accession>A0A383TV86</accession>
<evidence type="ECO:0000256" key="2">
    <source>
        <dbReference type="ARBA" id="ARBA00011738"/>
    </source>
</evidence>
<name>A0A383TV86_9FLAO</name>
<dbReference type="AlphaFoldDB" id="A0A383TV86"/>
<dbReference type="GO" id="GO:0006427">
    <property type="term" value="P:histidyl-tRNA aminoacylation"/>
    <property type="evidence" value="ECO:0007669"/>
    <property type="project" value="UniProtKB-UniRule"/>
</dbReference>
<keyword evidence="14" id="KW-1185">Reference proteome</keyword>
<dbReference type="OrthoDB" id="9800814at2"/>
<dbReference type="GO" id="GO:0005737">
    <property type="term" value="C:cytoplasm"/>
    <property type="evidence" value="ECO:0007669"/>
    <property type="project" value="UniProtKB-SubCell"/>
</dbReference>
<dbReference type="EMBL" id="UNSC01000001">
    <property type="protein sequence ID" value="SZD71079.1"/>
    <property type="molecule type" value="Genomic_DNA"/>
</dbReference>
<evidence type="ECO:0000256" key="10">
    <source>
        <dbReference type="HAMAP-Rule" id="MF_00127"/>
    </source>
</evidence>
<feature type="binding site" evidence="11">
    <location>
        <begin position="295"/>
        <end position="296"/>
    </location>
    <ligand>
        <name>L-histidine</name>
        <dbReference type="ChEBI" id="CHEBI:57595"/>
    </ligand>
</feature>
<evidence type="ECO:0000256" key="11">
    <source>
        <dbReference type="PIRSR" id="PIRSR001549-1"/>
    </source>
</evidence>
<dbReference type="HAMAP" id="MF_00127">
    <property type="entry name" value="His_tRNA_synth"/>
    <property type="match status" value="1"/>
</dbReference>
<dbReference type="InterPro" id="IPR004154">
    <property type="entry name" value="Anticodon-bd"/>
</dbReference>
<evidence type="ECO:0000313" key="13">
    <source>
        <dbReference type="EMBL" id="SZD71079.1"/>
    </source>
</evidence>
<dbReference type="PANTHER" id="PTHR11476">
    <property type="entry name" value="HISTIDYL-TRNA SYNTHETASE"/>
    <property type="match status" value="1"/>
</dbReference>
<evidence type="ECO:0000256" key="1">
    <source>
        <dbReference type="ARBA" id="ARBA00008226"/>
    </source>
</evidence>
<feature type="binding site" evidence="11">
    <location>
        <begin position="98"/>
        <end position="100"/>
    </location>
    <ligand>
        <name>L-histidine</name>
        <dbReference type="ChEBI" id="CHEBI:57595"/>
    </ligand>
</feature>
<evidence type="ECO:0000256" key="7">
    <source>
        <dbReference type="ARBA" id="ARBA00022917"/>
    </source>
</evidence>
<keyword evidence="6 10" id="KW-0067">ATP-binding</keyword>
<dbReference type="NCBIfam" id="TIGR00442">
    <property type="entry name" value="hisS"/>
    <property type="match status" value="1"/>
</dbReference>
<keyword evidence="3 10" id="KW-0963">Cytoplasm</keyword>
<evidence type="ECO:0000256" key="6">
    <source>
        <dbReference type="ARBA" id="ARBA00022840"/>
    </source>
</evidence>
<comment type="catalytic activity">
    <reaction evidence="9 10">
        <text>tRNA(His) + L-histidine + ATP = L-histidyl-tRNA(His) + AMP + diphosphate + H(+)</text>
        <dbReference type="Rhea" id="RHEA:17313"/>
        <dbReference type="Rhea" id="RHEA-COMP:9665"/>
        <dbReference type="Rhea" id="RHEA-COMP:9689"/>
        <dbReference type="ChEBI" id="CHEBI:15378"/>
        <dbReference type="ChEBI" id="CHEBI:30616"/>
        <dbReference type="ChEBI" id="CHEBI:33019"/>
        <dbReference type="ChEBI" id="CHEBI:57595"/>
        <dbReference type="ChEBI" id="CHEBI:78442"/>
        <dbReference type="ChEBI" id="CHEBI:78527"/>
        <dbReference type="ChEBI" id="CHEBI:456215"/>
        <dbReference type="EC" id="6.1.1.21"/>
    </reaction>
</comment>
<evidence type="ECO:0000259" key="12">
    <source>
        <dbReference type="PROSITE" id="PS50862"/>
    </source>
</evidence>
<feature type="binding site" evidence="11">
    <location>
        <position position="128"/>
    </location>
    <ligand>
        <name>L-histidine</name>
        <dbReference type="ChEBI" id="CHEBI:57595"/>
    </ligand>
</feature>
<evidence type="ECO:0000313" key="14">
    <source>
        <dbReference type="Proteomes" id="UP000262142"/>
    </source>
</evidence>
<dbReference type="InterPro" id="IPR041715">
    <property type="entry name" value="HisRS-like_core"/>
</dbReference>
<dbReference type="FunFam" id="3.30.930.10:FF:000093">
    <property type="entry name" value="Histidine--tRNA ligase"/>
    <property type="match status" value="1"/>
</dbReference>
<dbReference type="InterPro" id="IPR015807">
    <property type="entry name" value="His-tRNA-ligase"/>
</dbReference>
<dbReference type="InterPro" id="IPR036621">
    <property type="entry name" value="Anticodon-bd_dom_sf"/>
</dbReference>
<keyword evidence="8 10" id="KW-0030">Aminoacyl-tRNA synthetase</keyword>
<dbReference type="Pfam" id="PF13393">
    <property type="entry name" value="tRNA-synt_His"/>
    <property type="match status" value="1"/>
</dbReference>
<keyword evidence="7 10" id="KW-0648">Protein biosynthesis</keyword>
<dbReference type="CDD" id="cd00773">
    <property type="entry name" value="HisRS-like_core"/>
    <property type="match status" value="1"/>
</dbReference>
<evidence type="ECO:0000256" key="3">
    <source>
        <dbReference type="ARBA" id="ARBA00022490"/>
    </source>
</evidence>
<sequence length="459" mass="52633">MQKPTIAKGTRDFLPEEVKKRNFIIQKLKKNFELFGFSPIETPSFENLSTLTGKYGEEGDRLIFKILKSGDFTRKIKDWGAGAQSLATQISDKALRYDLTVPFARFVVQHQSELIFPFKRYQIQPVWRADRPQKGRFREFHQCDADVVGSDSLWQEIDLIQLYDFAFHDLEIPTEIHINHRKILAGLAEIAEIQEQLIDFTVALDKLDKIGQDAVISEMKEKGIQENSIEKFKPLFHIQGTFDEQLNQLEEFLKPSEIGMQGIEDLKFIQNKLKNHQFLSSELILNLTLARGLDYYTGCIFEVKAKKVTMGSIGGGGRYNDLTGIFGLKDMPGVGISFGLDRIYLVMEELGLFPTQETRHFKVLFIHFGENEASEAQKYIQKLRQAGIQAELYPEDAKMKKQFSYGDKGNFSHVALLGEDEIKNDSLAVKNLKSGEQYEIKQANLLSKFNELKEIFYKA</sequence>
<comment type="subcellular location">
    <subcellularLocation>
        <location evidence="10">Cytoplasm</location>
    </subcellularLocation>
</comment>
<dbReference type="CDD" id="cd00859">
    <property type="entry name" value="HisRS_anticodon"/>
    <property type="match status" value="1"/>
</dbReference>
<dbReference type="Pfam" id="PF03129">
    <property type="entry name" value="HGTP_anticodon"/>
    <property type="match status" value="1"/>
</dbReference>
<feature type="binding site" evidence="11">
    <location>
        <position position="142"/>
    </location>
    <ligand>
        <name>L-histidine</name>
        <dbReference type="ChEBI" id="CHEBI:57595"/>
    </ligand>
</feature>
<dbReference type="SUPFAM" id="SSF52954">
    <property type="entry name" value="Class II aaRS ABD-related"/>
    <property type="match status" value="1"/>
</dbReference>
<protein>
    <recommendedName>
        <fullName evidence="10">Histidine--tRNA ligase</fullName>
        <ecNumber evidence="10">6.1.1.21</ecNumber>
    </recommendedName>
    <alternativeName>
        <fullName evidence="10">Histidyl-tRNA synthetase</fullName>
        <shortName evidence="10">HisRS</shortName>
    </alternativeName>
</protein>
<proteinExistence type="inferred from homology"/>
<dbReference type="RefSeq" id="WP_119058761.1">
    <property type="nucleotide sequence ID" value="NZ_UNSC01000001.1"/>
</dbReference>
<keyword evidence="5 10" id="KW-0547">Nucleotide-binding</keyword>
<evidence type="ECO:0000256" key="5">
    <source>
        <dbReference type="ARBA" id="ARBA00022741"/>
    </source>
</evidence>
<evidence type="ECO:0000256" key="9">
    <source>
        <dbReference type="ARBA" id="ARBA00047639"/>
    </source>
</evidence>
<dbReference type="GO" id="GO:0005524">
    <property type="term" value="F:ATP binding"/>
    <property type="evidence" value="ECO:0007669"/>
    <property type="project" value="UniProtKB-UniRule"/>
</dbReference>
<dbReference type="InterPro" id="IPR033656">
    <property type="entry name" value="HisRS_anticodon"/>
</dbReference>